<comment type="caution">
    <text evidence="1">The sequence shown here is derived from an EMBL/GenBank/DDBJ whole genome shotgun (WGS) entry which is preliminary data.</text>
</comment>
<reference evidence="1" key="2">
    <citation type="submission" date="2020-09" db="EMBL/GenBank/DDBJ databases">
        <authorList>
            <person name="Sun Q."/>
            <person name="Zhou Y."/>
        </authorList>
    </citation>
    <scope>NUCLEOTIDE SEQUENCE</scope>
    <source>
        <strain evidence="1">CGMCC 1.15322</strain>
    </source>
</reference>
<sequence length="222" mass="24589">MIDILDKYQLCTLSGRPYLVEGDLGSIESREFLQFLGEVYATALVEAVGYATSGMDSAGAQRLFNEALDAVREVDFGGDVPYEEGLMPLAFAAWGLVKLDQLVSTLESEGVSYKAMQLFASVNDAHAEAWGGLAWKSERSSFAALGGRKKNERYVAARDFVASEWGQHRHAYCHNKSAFSRDYVKRVKNELDVNITEKQMREVWLSDTLTTSNPDGLPVDGE</sequence>
<protein>
    <submittedName>
        <fullName evidence="1">Uncharacterized protein</fullName>
    </submittedName>
</protein>
<evidence type="ECO:0000313" key="2">
    <source>
        <dbReference type="Proteomes" id="UP000620596"/>
    </source>
</evidence>
<organism evidence="1 2">
    <name type="scientific">Polaromonas eurypsychrophila</name>
    <dbReference type="NCBI Taxonomy" id="1614635"/>
    <lineage>
        <taxon>Bacteria</taxon>
        <taxon>Pseudomonadati</taxon>
        <taxon>Pseudomonadota</taxon>
        <taxon>Betaproteobacteria</taxon>
        <taxon>Burkholderiales</taxon>
        <taxon>Comamonadaceae</taxon>
        <taxon>Polaromonas</taxon>
    </lineage>
</organism>
<gene>
    <name evidence="1" type="ORF">GCM10011496_09900</name>
</gene>
<dbReference type="RefSeq" id="WP_188707216.1">
    <property type="nucleotide sequence ID" value="NZ_BMIG01000003.1"/>
</dbReference>
<name>A0A916WE34_9BURK</name>
<dbReference type="AlphaFoldDB" id="A0A916WE34"/>
<evidence type="ECO:0000313" key="1">
    <source>
        <dbReference type="EMBL" id="GGA91060.1"/>
    </source>
</evidence>
<proteinExistence type="predicted"/>
<keyword evidence="2" id="KW-1185">Reference proteome</keyword>
<accession>A0A916WE34</accession>
<reference evidence="1" key="1">
    <citation type="journal article" date="2014" name="Int. J. Syst. Evol. Microbiol.">
        <title>Complete genome sequence of Corynebacterium casei LMG S-19264T (=DSM 44701T), isolated from a smear-ripened cheese.</title>
        <authorList>
            <consortium name="US DOE Joint Genome Institute (JGI-PGF)"/>
            <person name="Walter F."/>
            <person name="Albersmeier A."/>
            <person name="Kalinowski J."/>
            <person name="Ruckert C."/>
        </authorList>
    </citation>
    <scope>NUCLEOTIDE SEQUENCE</scope>
    <source>
        <strain evidence="1">CGMCC 1.15322</strain>
    </source>
</reference>
<dbReference type="Proteomes" id="UP000620596">
    <property type="component" value="Unassembled WGS sequence"/>
</dbReference>
<dbReference type="EMBL" id="BMIG01000003">
    <property type="protein sequence ID" value="GGA91060.1"/>
    <property type="molecule type" value="Genomic_DNA"/>
</dbReference>